<proteinExistence type="predicted"/>
<gene>
    <name evidence="1" type="ORF">R9Z33_16745</name>
</gene>
<reference evidence="1 2" key="1">
    <citation type="submission" date="2023-11" db="EMBL/GenBank/DDBJ databases">
        <title>Arctic aerobic anoxygenic photoheterotroph Sediminicoccus rosea KRV36 adapts its photosynthesis to long days of polar summer.</title>
        <authorList>
            <person name="Tomasch J."/>
            <person name="Kopejtka K."/>
            <person name="Bily T."/>
            <person name="Gardiner A.T."/>
            <person name="Gardian Z."/>
            <person name="Shivaramu S."/>
            <person name="Koblizek M."/>
            <person name="Engelhardt F."/>
            <person name="Kaftan D."/>
        </authorList>
    </citation>
    <scope>NUCLEOTIDE SEQUENCE [LARGE SCALE GENOMIC DNA]</scope>
    <source>
        <strain evidence="1 2">R-30</strain>
    </source>
</reference>
<name>A0ABZ0PEP6_9PROT</name>
<dbReference type="EMBL" id="CP137852">
    <property type="protein sequence ID" value="WPB83751.1"/>
    <property type="molecule type" value="Genomic_DNA"/>
</dbReference>
<evidence type="ECO:0000313" key="1">
    <source>
        <dbReference type="EMBL" id="WPB83751.1"/>
    </source>
</evidence>
<sequence>MIKLSDTQRVILSAAAQHEMGLARAPKTLPAAARNAVFRSLIKSNLLTEISAPREHVGLGWRQDEDGTWVVARITDEGLGAIGIDPNADDMVVDTAPEAASTAPEDGNPTPAIEAPKCAGATNEVSRFERATTPRPSLRDAAVATLAAWEAQDGLEEALEVLKASLPRQHSPVGSGGLQGARQGTKQAAVLGLLGREEGATIAQVMEATGWAPHTVRGFLAGLKRKGHQVEVLERVRQVGPGQQGAKGSYTIYRLAEGEVAAEAG</sequence>
<protein>
    <submittedName>
        <fullName evidence="1">DUF3489 domain-containing protein</fullName>
    </submittedName>
</protein>
<dbReference type="Proteomes" id="UP001305521">
    <property type="component" value="Chromosome"/>
</dbReference>
<dbReference type="InterPro" id="IPR021880">
    <property type="entry name" value="DUF3489"/>
</dbReference>
<dbReference type="Pfam" id="PF11994">
    <property type="entry name" value="DUF3489"/>
    <property type="match status" value="1"/>
</dbReference>
<organism evidence="1 2">
    <name type="scientific">Sediminicoccus rosea</name>
    <dbReference type="NCBI Taxonomy" id="1225128"/>
    <lineage>
        <taxon>Bacteria</taxon>
        <taxon>Pseudomonadati</taxon>
        <taxon>Pseudomonadota</taxon>
        <taxon>Alphaproteobacteria</taxon>
        <taxon>Acetobacterales</taxon>
        <taxon>Roseomonadaceae</taxon>
        <taxon>Sediminicoccus</taxon>
    </lineage>
</organism>
<keyword evidence="2" id="KW-1185">Reference proteome</keyword>
<dbReference type="RefSeq" id="WP_318647708.1">
    <property type="nucleotide sequence ID" value="NZ_CP137852.1"/>
</dbReference>
<accession>A0ABZ0PEP6</accession>
<evidence type="ECO:0000313" key="2">
    <source>
        <dbReference type="Proteomes" id="UP001305521"/>
    </source>
</evidence>